<comment type="similarity">
    <text evidence="2">Belongs to the peptidase S15 family.</text>
</comment>
<proteinExistence type="inferred from homology"/>
<evidence type="ECO:0000256" key="3">
    <source>
        <dbReference type="ARBA" id="ARBA00012463"/>
    </source>
</evidence>
<dbReference type="GO" id="GO:0004252">
    <property type="term" value="F:serine-type endopeptidase activity"/>
    <property type="evidence" value="ECO:0007669"/>
    <property type="project" value="InterPro"/>
</dbReference>
<reference evidence="12 13" key="1">
    <citation type="submission" date="2020-08" db="EMBL/GenBank/DDBJ databases">
        <title>Sequencing the genomes of 1000 actinobacteria strains.</title>
        <authorList>
            <person name="Klenk H.-P."/>
        </authorList>
    </citation>
    <scope>NUCLEOTIDE SEQUENCE [LARGE SCALE GENOMIC DNA]</scope>
    <source>
        <strain evidence="12 13">DSM 45362</strain>
    </source>
</reference>
<dbReference type="PRINTS" id="PR00923">
    <property type="entry name" value="LACTOPTASE"/>
</dbReference>
<dbReference type="GO" id="GO:0004177">
    <property type="term" value="F:aminopeptidase activity"/>
    <property type="evidence" value="ECO:0007669"/>
    <property type="project" value="UniProtKB-KW"/>
</dbReference>
<evidence type="ECO:0000256" key="9">
    <source>
        <dbReference type="SAM" id="MobiDB-lite"/>
    </source>
</evidence>
<dbReference type="NCBIfam" id="TIGR00976">
    <property type="entry name" value="CocE_NonD"/>
    <property type="match status" value="1"/>
</dbReference>
<dbReference type="SMART" id="SM00939">
    <property type="entry name" value="PepX_C"/>
    <property type="match status" value="1"/>
</dbReference>
<dbReference type="EC" id="3.4.14.11" evidence="3"/>
<dbReference type="GO" id="GO:0008239">
    <property type="term" value="F:dipeptidyl-peptidase activity"/>
    <property type="evidence" value="ECO:0007669"/>
    <property type="project" value="UniProtKB-EC"/>
</dbReference>
<name>A0A841BLH5_9ACTN</name>
<keyword evidence="7" id="KW-0720">Serine protease</keyword>
<dbReference type="Pfam" id="PF01483">
    <property type="entry name" value="P_proprotein"/>
    <property type="match status" value="1"/>
</dbReference>
<feature type="domain" description="P/Homo B" evidence="11">
    <location>
        <begin position="687"/>
        <end position="806"/>
    </location>
</feature>
<evidence type="ECO:0000313" key="13">
    <source>
        <dbReference type="Proteomes" id="UP000587527"/>
    </source>
</evidence>
<dbReference type="GO" id="GO:0006508">
    <property type="term" value="P:proteolysis"/>
    <property type="evidence" value="ECO:0007669"/>
    <property type="project" value="UniProtKB-KW"/>
</dbReference>
<dbReference type="Gene3D" id="2.60.120.260">
    <property type="entry name" value="Galactose-binding domain-like"/>
    <property type="match status" value="2"/>
</dbReference>
<sequence length="806" mass="83439">MRFTHRVPIALALLATALSASTTGASAATPPQAPLAQIEERVYVESSVDSNGDGRLDRIAIDIARPSTGGPVPVVFEQSPYRNGLANAANHGVNVSALPQESLFPISPGSAATAGPGVSVAKPIPDLPDWYDDYFVPKGYAVVLGHSLGTGDSEGCPTSGDMQETLGTTAVVDWLNGRARGFNASGALVTASWSTGNVGMIGISYNGTLPNMAAATGVAGLKAIVPISAISSWYDYYRANGLVVAPGGYQGEDADVLARAVVDRTDCTSRINQIETDQDRVTGDYRQFWADRDYVGKANRVTAGVFVIHGQADWNVKGQHYAQWWDALRANNVPRKIWLHNGGHGTTSRSDYKATVERWFEYFLKGVNNGILTEPKAEVQFKDGTWRQYADWPNPGATDAVFKLDATSSTAPGGLTLGTPTGTSAQSFTDNGRTSTATTLVASPDSANGSRLVYRTGNLAAAVTLTGSPRVSLRLAVTNRNDANVTALLVDYGGTGTSTTPVIVTRGWIDPQNRNSRATGERVVPGTDYTLAFAMQPKDYVFAAGHRIGLVVISTDYDYTLRPPAGAVLRLNPVASTLTIAQTGLATGNDYAISVSPAAGATNPGGSLSATVATAVTSGSGQSVALSASGLPSGVTASFTPSTVTAGGSSALTLSTTASVAPGTYQITIIGTGTSATRTAAYSLTVNGPGGCTATNPTDVAIPDAGAAVESTITISGCPGTASASSTAEVHIIHPYRGDLVVSLVAPDGTSYSLSNRSGGSADDIHQTYPVNLSSETANGTWRLRVQDAASADVGRIDTWTLTLSP</sequence>
<dbReference type="Proteomes" id="UP000587527">
    <property type="component" value="Unassembled WGS sequence"/>
</dbReference>
<evidence type="ECO:0000256" key="8">
    <source>
        <dbReference type="ARBA" id="ARBA00030045"/>
    </source>
</evidence>
<keyword evidence="4" id="KW-0031">Aminopeptidase</keyword>
<evidence type="ECO:0000256" key="7">
    <source>
        <dbReference type="ARBA" id="ARBA00022825"/>
    </source>
</evidence>
<dbReference type="SUPFAM" id="SSF49785">
    <property type="entry name" value="Galactose-binding domain-like"/>
    <property type="match status" value="2"/>
</dbReference>
<feature type="compositionally biased region" description="Low complexity" evidence="9">
    <location>
        <begin position="412"/>
        <end position="425"/>
    </location>
</feature>
<dbReference type="InterPro" id="IPR005674">
    <property type="entry name" value="CocE/Ser_esterase"/>
</dbReference>
<dbReference type="RefSeq" id="WP_184833791.1">
    <property type="nucleotide sequence ID" value="NZ_JACHMN010000002.1"/>
</dbReference>
<comment type="caution">
    <text evidence="12">The sequence shown here is derived from an EMBL/GenBank/DDBJ whole genome shotgun (WGS) entry which is preliminary data.</text>
</comment>
<comment type="catalytic activity">
    <reaction evidence="1">
        <text>Hydrolyzes Xaa-Pro-|- bonds to release unblocked, N-terminal dipeptides from substrates including Ala-Pro-|-p-nitroanilide and (sequentially) Tyr-Pro-|-Phe-Pro-|-Gly-Pro-|-Ile.</text>
        <dbReference type="EC" id="3.4.14.11"/>
    </reaction>
</comment>
<evidence type="ECO:0000256" key="2">
    <source>
        <dbReference type="ARBA" id="ARBA00010819"/>
    </source>
</evidence>
<dbReference type="Pfam" id="PF08530">
    <property type="entry name" value="PepX_C"/>
    <property type="match status" value="1"/>
</dbReference>
<evidence type="ECO:0000313" key="12">
    <source>
        <dbReference type="EMBL" id="MBB5868106.1"/>
    </source>
</evidence>
<dbReference type="SUPFAM" id="SSF53474">
    <property type="entry name" value="alpha/beta-Hydrolases"/>
    <property type="match status" value="1"/>
</dbReference>
<keyword evidence="6 12" id="KW-0378">Hydrolase</keyword>
<dbReference type="InterPro" id="IPR029058">
    <property type="entry name" value="AB_hydrolase_fold"/>
</dbReference>
<keyword evidence="5" id="KW-0645">Protease</keyword>
<dbReference type="Gene3D" id="3.40.50.1820">
    <property type="entry name" value="alpha/beta hydrolase"/>
    <property type="match status" value="1"/>
</dbReference>
<dbReference type="Gene3D" id="1.10.246.70">
    <property type="match status" value="1"/>
</dbReference>
<evidence type="ECO:0000256" key="6">
    <source>
        <dbReference type="ARBA" id="ARBA00022801"/>
    </source>
</evidence>
<keyword evidence="10" id="KW-0732">Signal</keyword>
<dbReference type="PROSITE" id="PS51829">
    <property type="entry name" value="P_HOMO_B"/>
    <property type="match status" value="1"/>
</dbReference>
<dbReference type="InterPro" id="IPR002884">
    <property type="entry name" value="P_dom"/>
</dbReference>
<dbReference type="EMBL" id="JACHMN010000002">
    <property type="protein sequence ID" value="MBB5868106.1"/>
    <property type="molecule type" value="Genomic_DNA"/>
</dbReference>
<evidence type="ECO:0000256" key="4">
    <source>
        <dbReference type="ARBA" id="ARBA00022438"/>
    </source>
</evidence>
<dbReference type="InterPro" id="IPR013736">
    <property type="entry name" value="Xaa-Pro_dipept_C"/>
</dbReference>
<evidence type="ECO:0000256" key="1">
    <source>
        <dbReference type="ARBA" id="ARBA00000123"/>
    </source>
</evidence>
<organism evidence="12 13">
    <name type="scientific">Allocatelliglobosispora scoriae</name>
    <dbReference type="NCBI Taxonomy" id="643052"/>
    <lineage>
        <taxon>Bacteria</taxon>
        <taxon>Bacillati</taxon>
        <taxon>Actinomycetota</taxon>
        <taxon>Actinomycetes</taxon>
        <taxon>Micromonosporales</taxon>
        <taxon>Micromonosporaceae</taxon>
        <taxon>Allocatelliglobosispora</taxon>
    </lineage>
</organism>
<dbReference type="Pfam" id="PF02129">
    <property type="entry name" value="Peptidase_S15"/>
    <property type="match status" value="1"/>
</dbReference>
<feature type="chain" id="PRO_5032402806" description="Xaa-Pro dipeptidyl-peptidase" evidence="10">
    <location>
        <begin position="28"/>
        <end position="806"/>
    </location>
</feature>
<feature type="signal peptide" evidence="10">
    <location>
        <begin position="1"/>
        <end position="27"/>
    </location>
</feature>
<evidence type="ECO:0000256" key="5">
    <source>
        <dbReference type="ARBA" id="ARBA00022670"/>
    </source>
</evidence>
<dbReference type="InterPro" id="IPR000383">
    <property type="entry name" value="Xaa-Pro-like_dom"/>
</dbReference>
<feature type="region of interest" description="Disordered" evidence="9">
    <location>
        <begin position="412"/>
        <end position="432"/>
    </location>
</feature>
<dbReference type="AlphaFoldDB" id="A0A841BLH5"/>
<protein>
    <recommendedName>
        <fullName evidence="3">Xaa-Pro dipeptidyl-peptidase</fullName>
        <ecNumber evidence="3">3.4.14.11</ecNumber>
    </recommendedName>
    <alternativeName>
        <fullName evidence="8">X-prolyl-dipeptidyl aminopeptidase</fullName>
    </alternativeName>
</protein>
<dbReference type="NCBIfam" id="NF003780">
    <property type="entry name" value="PRK05371.1-1"/>
    <property type="match status" value="1"/>
</dbReference>
<gene>
    <name evidence="12" type="ORF">F4553_001485</name>
</gene>
<dbReference type="InterPro" id="IPR008252">
    <property type="entry name" value="Pept_S15_Xpro"/>
</dbReference>
<evidence type="ECO:0000256" key="10">
    <source>
        <dbReference type="SAM" id="SignalP"/>
    </source>
</evidence>
<accession>A0A841BLH5</accession>
<keyword evidence="13" id="KW-1185">Reference proteome</keyword>
<dbReference type="InterPro" id="IPR008979">
    <property type="entry name" value="Galactose-bd-like_sf"/>
</dbReference>
<evidence type="ECO:0000259" key="11">
    <source>
        <dbReference type="PROSITE" id="PS51829"/>
    </source>
</evidence>